<evidence type="ECO:0000256" key="10">
    <source>
        <dbReference type="SAM" id="MobiDB-lite"/>
    </source>
</evidence>
<keyword evidence="2 9" id="KW-0813">Transport</keyword>
<dbReference type="HOGENOM" id="CLU_353482_0_0_1"/>
<keyword evidence="8 9" id="KW-0739">Sodium transport</keyword>
<comment type="subcellular location">
    <subcellularLocation>
        <location evidence="1">Membrane</location>
        <topology evidence="1">Multi-pass membrane protein</topology>
    </subcellularLocation>
</comment>
<dbReference type="OMA" id="IMENIMA"/>
<dbReference type="GO" id="GO:0051453">
    <property type="term" value="P:regulation of intracellular pH"/>
    <property type="evidence" value="ECO:0007669"/>
    <property type="project" value="TreeGrafter"/>
</dbReference>
<dbReference type="PANTHER" id="PTHR10110:SF126">
    <property type="entry name" value="NA(+)_H(+) EXCHANGER PROTEIN 7"/>
    <property type="match status" value="1"/>
</dbReference>
<gene>
    <name evidence="14" type="primary">8236339</name>
    <name evidence="13" type="ORF">Phum_PHUM500550</name>
</gene>
<accession>E0VXH3</accession>
<dbReference type="EMBL" id="DS235832">
    <property type="protein sequence ID" value="EEB18079.1"/>
    <property type="molecule type" value="Genomic_DNA"/>
</dbReference>
<evidence type="ECO:0000256" key="8">
    <source>
        <dbReference type="ARBA" id="ARBA00023201"/>
    </source>
</evidence>
<dbReference type="GO" id="GO:0098719">
    <property type="term" value="P:sodium ion import across plasma membrane"/>
    <property type="evidence" value="ECO:0007669"/>
    <property type="project" value="TreeGrafter"/>
</dbReference>
<reference evidence="13" key="1">
    <citation type="submission" date="2007-04" db="EMBL/GenBank/DDBJ databases">
        <title>Annotation of Pediculus humanus corporis strain USDA.</title>
        <authorList>
            <person name="Kirkness E."/>
            <person name="Hannick L."/>
            <person name="Hass B."/>
            <person name="Bruggner R."/>
            <person name="Lawson D."/>
            <person name="Bidwell S."/>
            <person name="Joardar V."/>
            <person name="Caler E."/>
            <person name="Walenz B."/>
            <person name="Inman J."/>
            <person name="Schobel S."/>
            <person name="Galinsky K."/>
            <person name="Amedeo P."/>
            <person name="Strausberg R."/>
        </authorList>
    </citation>
    <scope>NUCLEOTIDE SEQUENCE</scope>
    <source>
        <strain evidence="13">USDA</strain>
    </source>
</reference>
<evidence type="ECO:0000256" key="11">
    <source>
        <dbReference type="SAM" id="Phobius"/>
    </source>
</evidence>
<evidence type="ECO:0000259" key="12">
    <source>
        <dbReference type="Pfam" id="PF00999"/>
    </source>
</evidence>
<evidence type="ECO:0000256" key="1">
    <source>
        <dbReference type="ARBA" id="ARBA00004141"/>
    </source>
</evidence>
<protein>
    <recommendedName>
        <fullName evidence="9">Sodium/hydrogen exchanger</fullName>
    </recommendedName>
</protein>
<evidence type="ECO:0000256" key="2">
    <source>
        <dbReference type="ARBA" id="ARBA00022448"/>
    </source>
</evidence>
<feature type="transmembrane region" description="Helical" evidence="11">
    <location>
        <begin position="383"/>
        <end position="405"/>
    </location>
</feature>
<keyword evidence="9" id="KW-0050">Antiport</keyword>
<dbReference type="KEGG" id="phu:Phum_PHUM500550"/>
<feature type="transmembrane region" description="Helical" evidence="11">
    <location>
        <begin position="91"/>
        <end position="118"/>
    </location>
</feature>
<feature type="compositionally biased region" description="Basic and acidic residues" evidence="10">
    <location>
        <begin position="728"/>
        <end position="741"/>
    </location>
</feature>
<dbReference type="GO" id="GO:0005886">
    <property type="term" value="C:plasma membrane"/>
    <property type="evidence" value="ECO:0007669"/>
    <property type="project" value="TreeGrafter"/>
</dbReference>
<dbReference type="GO" id="GO:0015385">
    <property type="term" value="F:sodium:proton antiporter activity"/>
    <property type="evidence" value="ECO:0007669"/>
    <property type="project" value="InterPro"/>
</dbReference>
<feature type="compositionally biased region" description="Low complexity" evidence="10">
    <location>
        <begin position="764"/>
        <end position="783"/>
    </location>
</feature>
<dbReference type="NCBIfam" id="TIGR00840">
    <property type="entry name" value="b_cpa1"/>
    <property type="match status" value="1"/>
</dbReference>
<feature type="domain" description="Cation/H+ exchanger transmembrane" evidence="12">
    <location>
        <begin position="11"/>
        <end position="406"/>
    </location>
</feature>
<sequence>MCTSFHHAYWLSSWLPESCLMIIMGVILGTILFLSGVPEPENEADKVVPDGEFALPTFTPRLFFLILLPPVILESAYSLYDRSFADNLSTILVYAVVGTLINTFLIGPILYLLSIGGLMGIIKLTMTDTIVFSALVSAVDPVAVLAIFQEIGVNKDLYYLLFGESLLNDAVTVVLYTTAVTFTEMKNVDGSQFGLAIVAFFTTSFGGLVIGIFFGLITALITKTTQDVRVVEPLAVLGISYLSYLAAELFHFSGIISIIGCGVVQAHYALKNISDHSRTTVTYFTKMISSTSDAIIFLFLGMVLVSKRHVWHTGFVLWTLFLCFICRFIAVFCLSSFVNMYRVRKIKFQEQFIMAYGGLRGAVAFSLVAMLDKDVVKTQPIFLTTTLIVILFTVFIQGGTIKWLVKLLNIKKSSSDEKTMNEEINDNIMRTMMAGIEEISGVRGDNYVRRKIQYIDENYLKKIFLNTTKSNSLTRLYEKLALTQHIAHLYGPVALIEDQKADILHEDYVEPHKKLLRSASVRYSIKPPVKLPEIFPGVQLRRRTLSDTRQPHSINLGGNNTELKASTEQLRRAFRASAYNKLHEKYDPNLINDVDEREMLRRRRQTAHRITYQAALSHRHSIAANSDDGSQPEEYKVPRRKLLSGSDDIDPETLEGIDVILERARQRVARNNSNADIFSDIPLTPKNEGRNSFSTSSPLIPHRKSSFFKSNRNINRPRKVSRLLESYKENDSNEDISHNNDETPDPATPQSPVLQEVKVEQDLTKSPSSDSTSQDLSSTNNSNEKPPDEVHESKV</sequence>
<evidence type="ECO:0000256" key="9">
    <source>
        <dbReference type="RuleBase" id="RU003722"/>
    </source>
</evidence>
<evidence type="ECO:0000256" key="6">
    <source>
        <dbReference type="ARBA" id="ARBA00023065"/>
    </source>
</evidence>
<evidence type="ECO:0000256" key="5">
    <source>
        <dbReference type="ARBA" id="ARBA00023053"/>
    </source>
</evidence>
<dbReference type="EnsemblMetazoa" id="PHUM500550-RA">
    <property type="protein sequence ID" value="PHUM500550-PA"/>
    <property type="gene ID" value="PHUM500550"/>
</dbReference>
<feature type="region of interest" description="Disordered" evidence="10">
    <location>
        <begin position="728"/>
        <end position="795"/>
    </location>
</feature>
<feature type="transmembrane region" description="Helical" evidence="11">
    <location>
        <begin position="130"/>
        <end position="151"/>
    </location>
</feature>
<dbReference type="InterPro" id="IPR004709">
    <property type="entry name" value="NaH_exchanger"/>
</dbReference>
<organism>
    <name type="scientific">Pediculus humanus subsp. corporis</name>
    <name type="common">Body louse</name>
    <dbReference type="NCBI Taxonomy" id="121224"/>
    <lineage>
        <taxon>Eukaryota</taxon>
        <taxon>Metazoa</taxon>
        <taxon>Ecdysozoa</taxon>
        <taxon>Arthropoda</taxon>
        <taxon>Hexapoda</taxon>
        <taxon>Insecta</taxon>
        <taxon>Pterygota</taxon>
        <taxon>Neoptera</taxon>
        <taxon>Paraneoptera</taxon>
        <taxon>Psocodea</taxon>
        <taxon>Troctomorpha</taxon>
        <taxon>Phthiraptera</taxon>
        <taxon>Anoplura</taxon>
        <taxon>Pediculidae</taxon>
        <taxon>Pediculus</taxon>
    </lineage>
</organism>
<dbReference type="VEuPathDB" id="VectorBase:PHUM500550"/>
<reference evidence="13" key="2">
    <citation type="submission" date="2007-04" db="EMBL/GenBank/DDBJ databases">
        <title>The genome of the human body louse.</title>
        <authorList>
            <consortium name="The Human Body Louse Genome Consortium"/>
            <person name="Kirkness E."/>
            <person name="Walenz B."/>
            <person name="Hass B."/>
            <person name="Bruggner R."/>
            <person name="Strausberg R."/>
        </authorList>
    </citation>
    <scope>NUCLEOTIDE SEQUENCE</scope>
    <source>
        <strain evidence="13">USDA</strain>
    </source>
</reference>
<dbReference type="GO" id="GO:0015386">
    <property type="term" value="F:potassium:proton antiporter activity"/>
    <property type="evidence" value="ECO:0007669"/>
    <property type="project" value="TreeGrafter"/>
</dbReference>
<dbReference type="eggNOG" id="KOG1966">
    <property type="taxonomic scope" value="Eukaryota"/>
</dbReference>
<dbReference type="RefSeq" id="XP_002430817.1">
    <property type="nucleotide sequence ID" value="XM_002430772.1"/>
</dbReference>
<keyword evidence="15" id="KW-1185">Reference proteome</keyword>
<dbReference type="AlphaFoldDB" id="E0VXH3"/>
<feature type="transmembrane region" description="Helical" evidence="11">
    <location>
        <begin position="284"/>
        <end position="305"/>
    </location>
</feature>
<evidence type="ECO:0000256" key="7">
    <source>
        <dbReference type="ARBA" id="ARBA00023136"/>
    </source>
</evidence>
<feature type="region of interest" description="Disordered" evidence="10">
    <location>
        <begin position="677"/>
        <end position="714"/>
    </location>
</feature>
<feature type="transmembrane region" description="Helical" evidence="11">
    <location>
        <begin position="194"/>
        <end position="221"/>
    </location>
</feature>
<dbReference type="InterPro" id="IPR006153">
    <property type="entry name" value="Cation/H_exchanger_TM"/>
</dbReference>
<comment type="similarity">
    <text evidence="9">Belongs to the monovalent cation:proton antiporter 1 (CPA1) transporter (TC 2.A.36) family.</text>
</comment>
<dbReference type="Gene3D" id="6.10.140.1330">
    <property type="match status" value="1"/>
</dbReference>
<dbReference type="CTD" id="8236339"/>
<feature type="region of interest" description="Disordered" evidence="10">
    <location>
        <begin position="619"/>
        <end position="649"/>
    </location>
</feature>
<keyword evidence="6 9" id="KW-0406">Ion transport</keyword>
<dbReference type="EMBL" id="AAZO01006068">
    <property type="status" value="NOT_ANNOTATED_CDS"/>
    <property type="molecule type" value="Genomic_DNA"/>
</dbReference>
<dbReference type="PANTHER" id="PTHR10110">
    <property type="entry name" value="SODIUM/HYDROGEN EXCHANGER"/>
    <property type="match status" value="1"/>
</dbReference>
<name>E0VXH3_PEDHC</name>
<dbReference type="InterPro" id="IPR018422">
    <property type="entry name" value="Cation/H_exchanger_CPA1"/>
</dbReference>
<evidence type="ECO:0000313" key="14">
    <source>
        <dbReference type="EnsemblMetazoa" id="PHUM500550-PA"/>
    </source>
</evidence>
<evidence type="ECO:0000313" key="13">
    <source>
        <dbReference type="EMBL" id="EEB18079.1"/>
    </source>
</evidence>
<proteinExistence type="inferred from homology"/>
<evidence type="ECO:0000256" key="4">
    <source>
        <dbReference type="ARBA" id="ARBA00022989"/>
    </source>
</evidence>
<evidence type="ECO:0000313" key="15">
    <source>
        <dbReference type="Proteomes" id="UP000009046"/>
    </source>
</evidence>
<reference evidence="14" key="3">
    <citation type="submission" date="2021-02" db="UniProtKB">
        <authorList>
            <consortium name="EnsemblMetazoa"/>
        </authorList>
    </citation>
    <scope>IDENTIFICATION</scope>
    <source>
        <strain evidence="14">USDA</strain>
    </source>
</reference>
<feature type="transmembrane region" description="Helical" evidence="11">
    <location>
        <begin position="157"/>
        <end position="182"/>
    </location>
</feature>
<evidence type="ECO:0000256" key="3">
    <source>
        <dbReference type="ARBA" id="ARBA00022692"/>
    </source>
</evidence>
<dbReference type="Pfam" id="PF00999">
    <property type="entry name" value="Na_H_Exchanger"/>
    <property type="match status" value="1"/>
</dbReference>
<dbReference type="GeneID" id="8236339"/>
<keyword evidence="3 9" id="KW-0812">Transmembrane</keyword>
<keyword evidence="4 11" id="KW-1133">Transmembrane helix</keyword>
<dbReference type="OrthoDB" id="196264at2759"/>
<keyword evidence="7 11" id="KW-0472">Membrane</keyword>
<feature type="transmembrane region" description="Helical" evidence="11">
    <location>
        <begin position="241"/>
        <end position="264"/>
    </location>
</feature>
<feature type="transmembrane region" description="Helical" evidence="11">
    <location>
        <begin position="20"/>
        <end position="37"/>
    </location>
</feature>
<dbReference type="InParanoid" id="E0VXH3"/>
<keyword evidence="5" id="KW-0915">Sodium</keyword>
<dbReference type="Proteomes" id="UP000009046">
    <property type="component" value="Unassembled WGS sequence"/>
</dbReference>
<feature type="compositionally biased region" description="Basic and acidic residues" evidence="10">
    <location>
        <begin position="785"/>
        <end position="795"/>
    </location>
</feature>
<feature type="transmembrane region" description="Helical" evidence="11">
    <location>
        <begin position="58"/>
        <end position="79"/>
    </location>
</feature>
<dbReference type="STRING" id="121224.E0VXH3"/>
<dbReference type="PRINTS" id="PR01084">
    <property type="entry name" value="NAHEXCHNGR"/>
</dbReference>
<feature type="transmembrane region" description="Helical" evidence="11">
    <location>
        <begin position="317"/>
        <end position="341"/>
    </location>
</feature>